<gene>
    <name evidence="1" type="ORF">ACFOEJ_14135</name>
</gene>
<dbReference type="Proteomes" id="UP001595625">
    <property type="component" value="Unassembled WGS sequence"/>
</dbReference>
<dbReference type="EMBL" id="JBHRUJ010000017">
    <property type="protein sequence ID" value="MFC3212222.1"/>
    <property type="molecule type" value="Genomic_DNA"/>
</dbReference>
<dbReference type="RefSeq" id="WP_133299074.1">
    <property type="nucleotide sequence ID" value="NZ_JBHRUJ010000017.1"/>
</dbReference>
<proteinExistence type="predicted"/>
<dbReference type="InterPro" id="IPR025534">
    <property type="entry name" value="DUF4420"/>
</dbReference>
<evidence type="ECO:0000313" key="1">
    <source>
        <dbReference type="EMBL" id="MFC3212222.1"/>
    </source>
</evidence>
<sequence length="306" mass="35542">MKSIEEIRNYFSSIKPGNLIQLSSYDDKYPAWVFRDHGKFGVAIEVSNSFNINERFSNARFYTENIWMNNEELNFLWLSSSTEELRYEFASICAVFLDAGIDGEDRIRILKDPLEWWNSYKELVGNKTYLKEPYSLLGEMISFYYIYQSDKTATWGGPKAASIDISSINELVEVKSTVLKYDNVIQISSQYQLSVDRDQNLYFCRFEEADYGYSINDLATRLISNGYPDEKLEEALSSQGFEKNMSVRDKKYELLEMKKYKIDSSFPIIDFNSVVPSEFTDHVIKITYTIDLTGINSEAISKIFLN</sequence>
<protein>
    <submittedName>
        <fullName evidence="1">PD-(D/E)XK motif protein</fullName>
    </submittedName>
</protein>
<dbReference type="Pfam" id="PF14390">
    <property type="entry name" value="DUF4420"/>
    <property type="match status" value="1"/>
</dbReference>
<name>A0ABV7KRU5_PLAOK</name>
<keyword evidence="2" id="KW-1185">Reference proteome</keyword>
<evidence type="ECO:0000313" key="2">
    <source>
        <dbReference type="Proteomes" id="UP001595625"/>
    </source>
</evidence>
<comment type="caution">
    <text evidence="1">The sequence shown here is derived from an EMBL/GenBank/DDBJ whole genome shotgun (WGS) entry which is preliminary data.</text>
</comment>
<reference evidence="2" key="1">
    <citation type="journal article" date="2019" name="Int. J. Syst. Evol. Microbiol.">
        <title>The Global Catalogue of Microorganisms (GCM) 10K type strain sequencing project: providing services to taxonomists for standard genome sequencing and annotation.</title>
        <authorList>
            <consortium name="The Broad Institute Genomics Platform"/>
            <consortium name="The Broad Institute Genome Sequencing Center for Infectious Disease"/>
            <person name="Wu L."/>
            <person name="Ma J."/>
        </authorList>
    </citation>
    <scope>NUCLEOTIDE SEQUENCE [LARGE SCALE GENOMIC DNA]</scope>
    <source>
        <strain evidence="2">CCM 320</strain>
    </source>
</reference>
<organism evidence="1 2">
    <name type="scientific">Planomicrobium okeanokoites</name>
    <name type="common">Planococcus okeanokoites</name>
    <name type="synonym">Flavobacterium okeanokoites</name>
    <dbReference type="NCBI Taxonomy" id="244"/>
    <lineage>
        <taxon>Bacteria</taxon>
        <taxon>Bacillati</taxon>
        <taxon>Bacillota</taxon>
        <taxon>Bacilli</taxon>
        <taxon>Bacillales</taxon>
        <taxon>Caryophanaceae</taxon>
        <taxon>Planomicrobium</taxon>
    </lineage>
</organism>
<accession>A0ABV7KRU5</accession>